<dbReference type="EMBL" id="AACBOW010000080">
    <property type="protein sequence ID" value="EAJ8881355.1"/>
    <property type="molecule type" value="Genomic_DNA"/>
</dbReference>
<reference evidence="1" key="1">
    <citation type="submission" date="2018-05" db="EMBL/GenBank/DDBJ databases">
        <authorList>
            <consortium name="NARMS: The National Antimicrobial Resistance Monitoring System"/>
        </authorList>
    </citation>
    <scope>NUCLEOTIDE SEQUENCE</scope>
    <source>
        <strain evidence="1">FSIS1609278</strain>
    </source>
</reference>
<comment type="caution">
    <text evidence="1">The sequence shown here is derived from an EMBL/GenBank/DDBJ whole genome shotgun (WGS) entry which is preliminary data.</text>
</comment>
<evidence type="ECO:0000313" key="1">
    <source>
        <dbReference type="EMBL" id="EAJ8881355.1"/>
    </source>
</evidence>
<dbReference type="GO" id="GO:0016301">
    <property type="term" value="F:kinase activity"/>
    <property type="evidence" value="ECO:0007669"/>
    <property type="project" value="UniProtKB-KW"/>
</dbReference>
<sequence length="43" mass="4712">KSDNSFGLGLFLVKKILNIHKSYLEISSTLGYGSSFSFKLSQG</sequence>
<feature type="non-terminal residue" evidence="1">
    <location>
        <position position="1"/>
    </location>
</feature>
<dbReference type="SUPFAM" id="SSF55874">
    <property type="entry name" value="ATPase domain of HSP90 chaperone/DNA topoisomerase II/histidine kinase"/>
    <property type="match status" value="1"/>
</dbReference>
<keyword evidence="1" id="KW-0808">Transferase</keyword>
<protein>
    <submittedName>
        <fullName evidence="1">Sensor histidine kinase</fullName>
    </submittedName>
</protein>
<dbReference type="AlphaFoldDB" id="A0A5T0I7W3"/>
<name>A0A5T0I7W3_CAMJU</name>
<accession>A0A5T0I7W3</accession>
<organism evidence="1">
    <name type="scientific">Campylobacter jejuni</name>
    <dbReference type="NCBI Taxonomy" id="197"/>
    <lineage>
        <taxon>Bacteria</taxon>
        <taxon>Pseudomonadati</taxon>
        <taxon>Campylobacterota</taxon>
        <taxon>Epsilonproteobacteria</taxon>
        <taxon>Campylobacterales</taxon>
        <taxon>Campylobacteraceae</taxon>
        <taxon>Campylobacter</taxon>
    </lineage>
</organism>
<dbReference type="Gene3D" id="3.30.565.10">
    <property type="entry name" value="Histidine kinase-like ATPase, C-terminal domain"/>
    <property type="match status" value="1"/>
</dbReference>
<gene>
    <name evidence="1" type="ORF">BU977_08030</name>
</gene>
<keyword evidence="1" id="KW-0418">Kinase</keyword>
<proteinExistence type="predicted"/>
<dbReference type="InterPro" id="IPR036890">
    <property type="entry name" value="HATPase_C_sf"/>
</dbReference>